<name>A0A660S623_UNCT6</name>
<evidence type="ECO:0000259" key="2">
    <source>
        <dbReference type="Pfam" id="PF00501"/>
    </source>
</evidence>
<evidence type="ECO:0000313" key="4">
    <source>
        <dbReference type="Proteomes" id="UP000282321"/>
    </source>
</evidence>
<dbReference type="InterPro" id="IPR050237">
    <property type="entry name" value="ATP-dep_AMP-bd_enzyme"/>
</dbReference>
<keyword evidence="1" id="KW-0812">Transmembrane</keyword>
<accession>A0A660S623</accession>
<dbReference type="InterPro" id="IPR042099">
    <property type="entry name" value="ANL_N_sf"/>
</dbReference>
<keyword evidence="1" id="KW-1133">Transmembrane helix</keyword>
<dbReference type="InterPro" id="IPR000873">
    <property type="entry name" value="AMP-dep_synth/lig_dom"/>
</dbReference>
<dbReference type="Proteomes" id="UP000282321">
    <property type="component" value="Unassembled WGS sequence"/>
</dbReference>
<dbReference type="AlphaFoldDB" id="A0A660S623"/>
<dbReference type="PANTHER" id="PTHR43767">
    <property type="entry name" value="LONG-CHAIN-FATTY-ACID--COA LIGASE"/>
    <property type="match status" value="1"/>
</dbReference>
<organism evidence="3 4">
    <name type="scientific">candidate division TA06 bacterium</name>
    <dbReference type="NCBI Taxonomy" id="2250710"/>
    <lineage>
        <taxon>Bacteria</taxon>
        <taxon>Bacteria division TA06</taxon>
    </lineage>
</organism>
<protein>
    <recommendedName>
        <fullName evidence="2">AMP-dependent synthetase/ligase domain-containing protein</fullName>
    </recommendedName>
</protein>
<feature type="non-terminal residue" evidence="3">
    <location>
        <position position="334"/>
    </location>
</feature>
<dbReference type="PANTHER" id="PTHR43767:SF1">
    <property type="entry name" value="NONRIBOSOMAL PEPTIDE SYNTHASE PES1 (EUROFUNG)-RELATED"/>
    <property type="match status" value="1"/>
</dbReference>
<evidence type="ECO:0000313" key="3">
    <source>
        <dbReference type="EMBL" id="RKX65186.1"/>
    </source>
</evidence>
<dbReference type="EMBL" id="QNBC01000105">
    <property type="protein sequence ID" value="RKX65186.1"/>
    <property type="molecule type" value="Genomic_DNA"/>
</dbReference>
<feature type="transmembrane region" description="Helical" evidence="1">
    <location>
        <begin position="123"/>
        <end position="142"/>
    </location>
</feature>
<proteinExistence type="predicted"/>
<keyword evidence="1" id="KW-0472">Membrane</keyword>
<evidence type="ECO:0000256" key="1">
    <source>
        <dbReference type="SAM" id="Phobius"/>
    </source>
</evidence>
<gene>
    <name evidence="3" type="ORF">DRP44_06895</name>
</gene>
<dbReference type="Gene3D" id="3.40.50.12780">
    <property type="entry name" value="N-terminal domain of ligase-like"/>
    <property type="match status" value="1"/>
</dbReference>
<comment type="caution">
    <text evidence="3">The sequence shown here is derived from an EMBL/GenBank/DDBJ whole genome shotgun (WGS) entry which is preliminary data.</text>
</comment>
<reference evidence="3 4" key="1">
    <citation type="submission" date="2018-06" db="EMBL/GenBank/DDBJ databases">
        <title>Extensive metabolic versatility and redundancy in microbially diverse, dynamic hydrothermal sediments.</title>
        <authorList>
            <person name="Dombrowski N."/>
            <person name="Teske A."/>
            <person name="Baker B.J."/>
        </authorList>
    </citation>
    <scope>NUCLEOTIDE SEQUENCE [LARGE SCALE GENOMIC DNA]</scope>
    <source>
        <strain evidence="3">B35_G9</strain>
    </source>
</reference>
<dbReference type="SUPFAM" id="SSF56801">
    <property type="entry name" value="Acetyl-CoA synthetase-like"/>
    <property type="match status" value="1"/>
</dbReference>
<dbReference type="Pfam" id="PF00501">
    <property type="entry name" value="AMP-binding"/>
    <property type="match status" value="1"/>
</dbReference>
<feature type="domain" description="AMP-dependent synthetase/ligase" evidence="2">
    <location>
        <begin position="17"/>
        <end position="332"/>
    </location>
</feature>
<sequence>MAKKFNNPAELLNTVCKKFHDDNALIQPDFKRFSNRIVYKSLTYGEFGWYVNEYIKILRARGVKKGDRILLLLPFSFELYTAIVAIMAIGATAVFVEPWMMKRKYRGLINDIKLDFVICDRKLFILLRFFTFFGKSLLYIPIPKLVKAIRRREDMEFEEVDINEAAIITFTTGSGDVPKKVVRSYGDLNCQLKQVALTIPPDFDSTDFVTFPNLILFNLSQGATSVIPHRSYRGEILNGGIYRKVIDELKVGRIFMSPKNIETIFEKRFGNQVRSIYTGGGPITLRCIKSIRNIEKVRIFYGSTEIEPISTIELNEYIKSDKCRGIPVGKPING</sequence>
<feature type="transmembrane region" description="Helical" evidence="1">
    <location>
        <begin position="69"/>
        <end position="96"/>
    </location>
</feature>